<dbReference type="InterPro" id="IPR029024">
    <property type="entry name" value="TerB-like"/>
</dbReference>
<organism evidence="1">
    <name type="scientific">marine metagenome</name>
    <dbReference type="NCBI Taxonomy" id="408172"/>
    <lineage>
        <taxon>unclassified sequences</taxon>
        <taxon>metagenomes</taxon>
        <taxon>ecological metagenomes</taxon>
    </lineage>
</organism>
<evidence type="ECO:0000313" key="1">
    <source>
        <dbReference type="EMBL" id="SVA61902.1"/>
    </source>
</evidence>
<dbReference type="EMBL" id="UINC01014526">
    <property type="protein sequence ID" value="SVA61902.1"/>
    <property type="molecule type" value="Genomic_DNA"/>
</dbReference>
<accession>A0A381XBF6</accession>
<proteinExistence type="predicted"/>
<evidence type="ECO:0008006" key="2">
    <source>
        <dbReference type="Google" id="ProtNLM"/>
    </source>
</evidence>
<dbReference type="AlphaFoldDB" id="A0A381XBF6"/>
<sequence>MSERNWDLIHCLGYLYNAFAVYTDADLDPAEMKEIRSAVGEWAQDKTGNEINDALQTSFTWFKEDLPGELADDDNHPVIHTMVSIAHSLKENLNEDGCRAVHNDLIRIGNADGHYDDVEKRWAAALAEDLGIA</sequence>
<dbReference type="SUPFAM" id="SSF158682">
    <property type="entry name" value="TerB-like"/>
    <property type="match status" value="1"/>
</dbReference>
<gene>
    <name evidence="1" type="ORF">METZ01_LOCUS114756</name>
</gene>
<dbReference type="Gene3D" id="1.10.3680.10">
    <property type="entry name" value="TerB-like"/>
    <property type="match status" value="1"/>
</dbReference>
<name>A0A381XBF6_9ZZZZ</name>
<protein>
    <recommendedName>
        <fullName evidence="2">Co-chaperone DjlA N-terminal domain-containing protein</fullName>
    </recommendedName>
</protein>
<reference evidence="1" key="1">
    <citation type="submission" date="2018-05" db="EMBL/GenBank/DDBJ databases">
        <authorList>
            <person name="Lanie J.A."/>
            <person name="Ng W.-L."/>
            <person name="Kazmierczak K.M."/>
            <person name="Andrzejewski T.M."/>
            <person name="Davidsen T.M."/>
            <person name="Wayne K.J."/>
            <person name="Tettelin H."/>
            <person name="Glass J.I."/>
            <person name="Rusch D."/>
            <person name="Podicherti R."/>
            <person name="Tsui H.-C.T."/>
            <person name="Winkler M.E."/>
        </authorList>
    </citation>
    <scope>NUCLEOTIDE SEQUENCE</scope>
</reference>